<dbReference type="SUPFAM" id="SSF141868">
    <property type="entry name" value="EAL domain-like"/>
    <property type="match status" value="1"/>
</dbReference>
<dbReference type="PANTHER" id="PTHR33121:SF79">
    <property type="entry name" value="CYCLIC DI-GMP PHOSPHODIESTERASE PDED-RELATED"/>
    <property type="match status" value="1"/>
</dbReference>
<reference evidence="2 3" key="1">
    <citation type="submission" date="2019-02" db="EMBL/GenBank/DDBJ databases">
        <title>Marinobacter halodurans sp. nov., a marine bacterium isolated from sea tidal flat.</title>
        <authorList>
            <person name="Yoo Y."/>
            <person name="Lee D.W."/>
            <person name="Kim B.S."/>
            <person name="Kim J.-J."/>
        </authorList>
    </citation>
    <scope>NUCLEOTIDE SEQUENCE [LARGE SCALE GENOMIC DNA]</scope>
    <source>
        <strain evidence="2 3">YJ-S3-2</strain>
    </source>
</reference>
<dbReference type="InterPro" id="IPR035919">
    <property type="entry name" value="EAL_sf"/>
</dbReference>
<dbReference type="Gene3D" id="3.20.20.450">
    <property type="entry name" value="EAL domain"/>
    <property type="match status" value="1"/>
</dbReference>
<gene>
    <name evidence="2" type="ORF">EZI54_06750</name>
</gene>
<feature type="domain" description="EAL" evidence="1">
    <location>
        <begin position="166"/>
        <end position="426"/>
    </location>
</feature>
<proteinExistence type="predicted"/>
<dbReference type="InterPro" id="IPR050706">
    <property type="entry name" value="Cyclic-di-GMP_PDE-like"/>
</dbReference>
<dbReference type="InterPro" id="IPR001633">
    <property type="entry name" value="EAL_dom"/>
</dbReference>
<dbReference type="CDD" id="cd01948">
    <property type="entry name" value="EAL"/>
    <property type="match status" value="1"/>
</dbReference>
<keyword evidence="3" id="KW-1185">Reference proteome</keyword>
<dbReference type="Pfam" id="PF00563">
    <property type="entry name" value="EAL"/>
    <property type="match status" value="1"/>
</dbReference>
<dbReference type="Proteomes" id="UP000313645">
    <property type="component" value="Unassembled WGS sequence"/>
</dbReference>
<evidence type="ECO:0000313" key="2">
    <source>
        <dbReference type="EMBL" id="TBW57349.1"/>
    </source>
</evidence>
<organism evidence="2 3">
    <name type="scientific">Marinobacter halodurans</name>
    <dbReference type="NCBI Taxonomy" id="2528979"/>
    <lineage>
        <taxon>Bacteria</taxon>
        <taxon>Pseudomonadati</taxon>
        <taxon>Pseudomonadota</taxon>
        <taxon>Gammaproteobacteria</taxon>
        <taxon>Pseudomonadales</taxon>
        <taxon>Marinobacteraceae</taxon>
        <taxon>Marinobacter</taxon>
    </lineage>
</organism>
<dbReference type="EMBL" id="SJDL01000008">
    <property type="protein sequence ID" value="TBW57349.1"/>
    <property type="molecule type" value="Genomic_DNA"/>
</dbReference>
<evidence type="ECO:0000259" key="1">
    <source>
        <dbReference type="PROSITE" id="PS50883"/>
    </source>
</evidence>
<dbReference type="PROSITE" id="PS50883">
    <property type="entry name" value="EAL"/>
    <property type="match status" value="1"/>
</dbReference>
<accession>A0ABY1ZM10</accession>
<dbReference type="RefSeq" id="WP_131480320.1">
    <property type="nucleotide sequence ID" value="NZ_SJDL01000008.1"/>
</dbReference>
<dbReference type="PANTHER" id="PTHR33121">
    <property type="entry name" value="CYCLIC DI-GMP PHOSPHODIESTERASE PDEF"/>
    <property type="match status" value="1"/>
</dbReference>
<protein>
    <submittedName>
        <fullName evidence="2">EAL domain-containing protein</fullName>
    </submittedName>
</protein>
<evidence type="ECO:0000313" key="3">
    <source>
        <dbReference type="Proteomes" id="UP000313645"/>
    </source>
</evidence>
<dbReference type="SMART" id="SM00052">
    <property type="entry name" value="EAL"/>
    <property type="match status" value="1"/>
</dbReference>
<comment type="caution">
    <text evidence="2">The sequence shown here is derived from an EMBL/GenBank/DDBJ whole genome shotgun (WGS) entry which is preliminary data.</text>
</comment>
<name>A0ABY1ZM10_9GAMM</name>
<sequence length="439" mass="48267">MSVAPETMKQSSKANDIACIELPDLVSVVNSLLGMDRLQVVSAHIMDVIRAHMDPNLIELSQEGACGFMCVMKPGAITHEHIEALSHILSQPLEFRVGVKGEGGAVSHVEQTLILRPYIGMARGTGQPSTVKTAHRAQVALQWSRMSQAKPVHVYDEMTNAIHRNHTRAQQDLINAVRHRHLSQFYQPLVQFSTGKIVGFEALLRPPQPPAQSQYHDLPSNPADMVEIAASTEMMGALTDLTWDQAIETMGVMDKLSPGSGASISLNVNGDYLVENVDAVEARVAELSDAWRLTLEISEDASLRPGQLPILQSVIGRLRRQGCRIAIDDFGAGSSNFARINELTFDELKLDKTLIHKAAESQPDMELVEKIIELAHEKGAQVVAEGIETHDQWKLMKDAGADIAQGYFLSRPQDQVRAISWLQSQAQEKNLIFPSNLSG</sequence>